<dbReference type="EMBL" id="FQYR01000002">
    <property type="protein sequence ID" value="SHI62071.1"/>
    <property type="molecule type" value="Genomic_DNA"/>
</dbReference>
<dbReference type="Proteomes" id="UP000184510">
    <property type="component" value="Unassembled WGS sequence"/>
</dbReference>
<keyword evidence="2" id="KW-1185">Reference proteome</keyword>
<organism evidence="1 2">
    <name type="scientific">Rubritalea squalenifaciens DSM 18772</name>
    <dbReference type="NCBI Taxonomy" id="1123071"/>
    <lineage>
        <taxon>Bacteria</taxon>
        <taxon>Pseudomonadati</taxon>
        <taxon>Verrucomicrobiota</taxon>
        <taxon>Verrucomicrobiia</taxon>
        <taxon>Verrucomicrobiales</taxon>
        <taxon>Rubritaleaceae</taxon>
        <taxon>Rubritalea</taxon>
    </lineage>
</organism>
<reference evidence="1 2" key="1">
    <citation type="submission" date="2016-11" db="EMBL/GenBank/DDBJ databases">
        <authorList>
            <person name="Jaros S."/>
            <person name="Januszkiewicz K."/>
            <person name="Wedrychowicz H."/>
        </authorList>
    </citation>
    <scope>NUCLEOTIDE SEQUENCE [LARGE SCALE GENOMIC DNA]</scope>
    <source>
        <strain evidence="1 2">DSM 18772</strain>
    </source>
</reference>
<protein>
    <submittedName>
        <fullName evidence="1">Uncharacterized protein</fullName>
    </submittedName>
</protein>
<dbReference type="STRING" id="1123071.SAMN02745181_0515"/>
<sequence length="105" mass="11870">MDIRKFRRVCNYHGVIYTDAELVSLAYLMAEGCTSWAEWYRELASICKTEEIKKIIQASETLLNRLPSDSEGLRSVTVSPAQTVNSSMSESLIVPMKFLKYVSGL</sequence>
<gene>
    <name evidence="1" type="ORF">SAMN02745181_0515</name>
</gene>
<name>A0A1M6CMJ5_9BACT</name>
<accession>A0A1M6CMJ5</accession>
<evidence type="ECO:0000313" key="2">
    <source>
        <dbReference type="Proteomes" id="UP000184510"/>
    </source>
</evidence>
<dbReference type="AlphaFoldDB" id="A0A1M6CMJ5"/>
<proteinExistence type="predicted"/>
<evidence type="ECO:0000313" key="1">
    <source>
        <dbReference type="EMBL" id="SHI62071.1"/>
    </source>
</evidence>
<dbReference type="InParanoid" id="A0A1M6CMJ5"/>